<dbReference type="PANTHER" id="PTHR48081:SF6">
    <property type="entry name" value="PEPTIDASE S9 PROLYL OLIGOPEPTIDASE CATALYTIC DOMAIN-CONTAINING PROTEIN"/>
    <property type="match status" value="1"/>
</dbReference>
<feature type="chain" id="PRO_5031463461" evidence="2">
    <location>
        <begin position="29"/>
        <end position="314"/>
    </location>
</feature>
<dbReference type="SUPFAM" id="SSF53474">
    <property type="entry name" value="alpha/beta-Hydrolases"/>
    <property type="match status" value="1"/>
</dbReference>
<evidence type="ECO:0000313" key="4">
    <source>
        <dbReference type="EMBL" id="KAF1013030.1"/>
    </source>
</evidence>
<evidence type="ECO:0000259" key="3">
    <source>
        <dbReference type="Pfam" id="PF20434"/>
    </source>
</evidence>
<keyword evidence="1" id="KW-0378">Hydrolase</keyword>
<dbReference type="GO" id="GO:0016787">
    <property type="term" value="F:hydrolase activity"/>
    <property type="evidence" value="ECO:0007669"/>
    <property type="project" value="UniProtKB-KW"/>
</dbReference>
<feature type="signal peptide" evidence="2">
    <location>
        <begin position="1"/>
        <end position="28"/>
    </location>
</feature>
<protein>
    <submittedName>
        <fullName evidence="4">Acetylxylan esterase</fullName>
    </submittedName>
</protein>
<name>A0A7V8FDB2_STEMA</name>
<dbReference type="PANTHER" id="PTHR48081">
    <property type="entry name" value="AB HYDROLASE SUPERFAMILY PROTEIN C4A8.06C"/>
    <property type="match status" value="1"/>
</dbReference>
<accession>A0A7V8FDB2</accession>
<sequence>MRWTKRVSMGAALLALLVAGVSATAAQAAEPAVQTVALWPAGQWPAVVQGPEQSRSHGGKPDVVTGVAQARLEIYRPRHPNGTAVLGFGGGYARIEVGAEARPAAQWLQSQGITAAAVYYRLPEDGWAPVAPFQDGQRAMRVLRARAGELGVDPERIGVMGFSAAGNLAGIVGTRSAAHFYDPVDAADRLSARPDFMALLYPVVSMERALGHTHAQKELSREPGYVQAYSVEQHVHRGAPPMFLAQAKDDPIASVENSKVLDQAARAAGVPVELHLFQSGGHGWGLGAPGSEVSQWPGLFDHWVRQNGLLGAER</sequence>
<dbReference type="InterPro" id="IPR049492">
    <property type="entry name" value="BD-FAE-like_dom"/>
</dbReference>
<dbReference type="Gene3D" id="3.40.50.1820">
    <property type="entry name" value="alpha/beta hydrolase"/>
    <property type="match status" value="1"/>
</dbReference>
<reference evidence="5" key="1">
    <citation type="journal article" date="2020" name="MBio">
        <title>Horizontal gene transfer to a defensive symbiont with a reduced genome amongst a multipartite beetle microbiome.</title>
        <authorList>
            <person name="Waterworth S.C."/>
            <person name="Florez L.V."/>
            <person name="Rees E.R."/>
            <person name="Hertweck C."/>
            <person name="Kaltenpoth M."/>
            <person name="Kwan J.C."/>
        </authorList>
    </citation>
    <scope>NUCLEOTIDE SEQUENCE [LARGE SCALE GENOMIC DNA]</scope>
</reference>
<keyword evidence="2" id="KW-0732">Signal</keyword>
<dbReference type="AlphaFoldDB" id="A0A7V8FDB2"/>
<organism evidence="4 5">
    <name type="scientific">Stenotrophomonas maltophilia</name>
    <name type="common">Pseudomonas maltophilia</name>
    <name type="synonym">Xanthomonas maltophilia</name>
    <dbReference type="NCBI Taxonomy" id="40324"/>
    <lineage>
        <taxon>Bacteria</taxon>
        <taxon>Pseudomonadati</taxon>
        <taxon>Pseudomonadota</taxon>
        <taxon>Gammaproteobacteria</taxon>
        <taxon>Lysobacterales</taxon>
        <taxon>Lysobacteraceae</taxon>
        <taxon>Stenotrophomonas</taxon>
        <taxon>Stenotrophomonas maltophilia group</taxon>
    </lineage>
</organism>
<dbReference type="Proteomes" id="UP000487117">
    <property type="component" value="Unassembled WGS sequence"/>
</dbReference>
<evidence type="ECO:0000256" key="1">
    <source>
        <dbReference type="ARBA" id="ARBA00022801"/>
    </source>
</evidence>
<dbReference type="Pfam" id="PF20434">
    <property type="entry name" value="BD-FAE"/>
    <property type="match status" value="1"/>
</dbReference>
<dbReference type="EMBL" id="WNDS01000006">
    <property type="protein sequence ID" value="KAF1013030.1"/>
    <property type="molecule type" value="Genomic_DNA"/>
</dbReference>
<feature type="domain" description="BD-FAE-like" evidence="3">
    <location>
        <begin position="73"/>
        <end position="263"/>
    </location>
</feature>
<comment type="caution">
    <text evidence="4">The sequence shown here is derived from an EMBL/GenBank/DDBJ whole genome shotgun (WGS) entry which is preliminary data.</text>
</comment>
<proteinExistence type="predicted"/>
<gene>
    <name evidence="4" type="primary">axeA1_3</name>
    <name evidence="4" type="ORF">GAK31_03857</name>
</gene>
<evidence type="ECO:0000313" key="5">
    <source>
        <dbReference type="Proteomes" id="UP000487117"/>
    </source>
</evidence>
<dbReference type="InterPro" id="IPR029058">
    <property type="entry name" value="AB_hydrolase_fold"/>
</dbReference>
<evidence type="ECO:0000256" key="2">
    <source>
        <dbReference type="SAM" id="SignalP"/>
    </source>
</evidence>
<dbReference type="InterPro" id="IPR050300">
    <property type="entry name" value="GDXG_lipolytic_enzyme"/>
</dbReference>